<accession>A0ABV5I6V4</accession>
<sequence length="731" mass="75282">MSGRVVRLSLRGLGEGAVGEVAALLSEDGREDLTSLLVVDDVAALARHRSAYELLLSSRYTDEVLCVVVGRARDEPGRIALPGSLAQAAGVLWVPDPYGIDWRAAAAAPAVRRDRAEGAEAGLLRLLDVLSLGEVFRETLRVVESMPGLVANPGIRLAWTGEGGGDFRQALAAAGARLLAADAASARLPATDVPEPAAAAAGEPPARPLRPVPDGVLAGLVAQARAAVDEAATLGDELGDDVSLMAGPVPAATAATVAGQALGLLRERLEELFTAAHNTARLDAGHRAAVAAAGVVPGEPEEFDAGRVRAAIGRYLDAGLEAGTPLPRLIEGLDRWQARLMPRGSRSLVPRLREVCPDALVAGLREPEPMAGPQPWLPAVGLVSAALAGLTPFGVASGLVMALLWTLSVALTVLRGPGGRLRGHAGSLAANAAASVVGGVVGGVAGAALEAAGVLPQPMWALVLIVALAGAVWTVRGSWRRRTAAWVAARRLGEAGKAVDDLLAVAGLAVREWARAGARVESADAAARVSAALAQVGAVAAERTRPPDGSADDVVPGRRDRRVEHFLAGLVREAAEPALRGLASGSAAEHAGRAGDRAAELFSVWEKHVAEHGMDDPPPFATEWAVEAGGVAPEEDLSELAAAAAQDPSAVMWQLCLARDLSLLDVGGGPPGVVRFAPRRCRAAMRESLPAGTVWVPSARHAGTLRLLPVRPGVACRTWADEPETGREGEQ</sequence>
<keyword evidence="1" id="KW-0812">Transmembrane</keyword>
<evidence type="ECO:0000256" key="1">
    <source>
        <dbReference type="SAM" id="Phobius"/>
    </source>
</evidence>
<keyword evidence="1" id="KW-0472">Membrane</keyword>
<feature type="transmembrane region" description="Helical" evidence="1">
    <location>
        <begin position="428"/>
        <end position="449"/>
    </location>
</feature>
<feature type="transmembrane region" description="Helical" evidence="1">
    <location>
        <begin position="455"/>
        <end position="475"/>
    </location>
</feature>
<feature type="transmembrane region" description="Helical" evidence="1">
    <location>
        <begin position="376"/>
        <end position="407"/>
    </location>
</feature>
<dbReference type="EMBL" id="JBHMEI010000001">
    <property type="protein sequence ID" value="MFB9199863.1"/>
    <property type="molecule type" value="Genomic_DNA"/>
</dbReference>
<protein>
    <submittedName>
        <fullName evidence="2">Uncharacterized protein</fullName>
    </submittedName>
</protein>
<name>A0ABV5I6V4_9ACTN</name>
<comment type="caution">
    <text evidence="2">The sequence shown here is derived from an EMBL/GenBank/DDBJ whole genome shotgun (WGS) entry which is preliminary data.</text>
</comment>
<proteinExistence type="predicted"/>
<dbReference type="Proteomes" id="UP001589647">
    <property type="component" value="Unassembled WGS sequence"/>
</dbReference>
<keyword evidence="3" id="KW-1185">Reference proteome</keyword>
<keyword evidence="1" id="KW-1133">Transmembrane helix</keyword>
<evidence type="ECO:0000313" key="3">
    <source>
        <dbReference type="Proteomes" id="UP001589647"/>
    </source>
</evidence>
<evidence type="ECO:0000313" key="2">
    <source>
        <dbReference type="EMBL" id="MFB9199863.1"/>
    </source>
</evidence>
<reference evidence="2 3" key="1">
    <citation type="submission" date="2024-09" db="EMBL/GenBank/DDBJ databases">
        <authorList>
            <person name="Sun Q."/>
            <person name="Mori K."/>
        </authorList>
    </citation>
    <scope>NUCLEOTIDE SEQUENCE [LARGE SCALE GENOMIC DNA]</scope>
    <source>
        <strain evidence="2 3">CCM 3426</strain>
    </source>
</reference>
<gene>
    <name evidence="2" type="ORF">ACFFV7_01555</name>
</gene>
<dbReference type="RefSeq" id="WP_189645523.1">
    <property type="nucleotide sequence ID" value="NZ_BMRC01000001.1"/>
</dbReference>
<organism evidence="2 3">
    <name type="scientific">Nonomuraea spiralis</name>
    <dbReference type="NCBI Taxonomy" id="46182"/>
    <lineage>
        <taxon>Bacteria</taxon>
        <taxon>Bacillati</taxon>
        <taxon>Actinomycetota</taxon>
        <taxon>Actinomycetes</taxon>
        <taxon>Streptosporangiales</taxon>
        <taxon>Streptosporangiaceae</taxon>
        <taxon>Nonomuraea</taxon>
    </lineage>
</organism>